<keyword evidence="1" id="KW-0812">Transmembrane</keyword>
<dbReference type="RefSeq" id="WP_073609739.1">
    <property type="nucleotide sequence ID" value="NZ_MRCG01000014.1"/>
</dbReference>
<evidence type="ECO:0000313" key="3">
    <source>
        <dbReference type="Proteomes" id="UP000185557"/>
    </source>
</evidence>
<dbReference type="OrthoDB" id="1446070at2"/>
<feature type="transmembrane region" description="Helical" evidence="1">
    <location>
        <begin position="59"/>
        <end position="82"/>
    </location>
</feature>
<evidence type="ECO:0000256" key="1">
    <source>
        <dbReference type="SAM" id="Phobius"/>
    </source>
</evidence>
<dbReference type="Proteomes" id="UP000185557">
    <property type="component" value="Unassembled WGS sequence"/>
</dbReference>
<reference evidence="2 3" key="1">
    <citation type="submission" date="2016-11" db="EMBL/GenBank/DDBJ databases">
        <title>Draft Genome Sequences of Nine Cyanobacterial Strains from Diverse Habitats.</title>
        <authorList>
            <person name="Zhu T."/>
            <person name="Hou S."/>
            <person name="Lu X."/>
            <person name="Hess W.R."/>
        </authorList>
    </citation>
    <scope>NUCLEOTIDE SEQUENCE [LARGE SCALE GENOMIC DNA]</scope>
    <source>
        <strain evidence="2 3">NIES-30</strain>
    </source>
</reference>
<dbReference type="AlphaFoldDB" id="A0A1U7J1X0"/>
<dbReference type="STRING" id="549789.NIES30_17570"/>
<evidence type="ECO:0000313" key="2">
    <source>
        <dbReference type="EMBL" id="OKH46107.1"/>
    </source>
</evidence>
<sequence length="190" mass="21359">MSDAFSKINILKIVTDHVSTLKDFGRSKISRSDVFIFFILPFFLSALLVYFKVNLNNELANLLITVFSIFAGLLFNLQILMFDIVGKVSDVKDLPSSLVSRQSLSRRISILESVSLNISFEILLCILGVLVLAISTLSKSLAFQILFSLVVFYIVILFALTLAMVLKRVHALLTDEIEIQKRKIKNINNA</sequence>
<protein>
    <submittedName>
        <fullName evidence="2">Uncharacterized protein</fullName>
    </submittedName>
</protein>
<organism evidence="2 3">
    <name type="scientific">Phormidium tenue NIES-30</name>
    <dbReference type="NCBI Taxonomy" id="549789"/>
    <lineage>
        <taxon>Bacteria</taxon>
        <taxon>Bacillati</taxon>
        <taxon>Cyanobacteriota</taxon>
        <taxon>Cyanophyceae</taxon>
        <taxon>Oscillatoriophycideae</taxon>
        <taxon>Oscillatoriales</taxon>
        <taxon>Oscillatoriaceae</taxon>
        <taxon>Phormidium</taxon>
    </lineage>
</organism>
<proteinExistence type="predicted"/>
<feature type="transmembrane region" description="Helical" evidence="1">
    <location>
        <begin position="34"/>
        <end position="53"/>
    </location>
</feature>
<accession>A0A1U7J1X0</accession>
<keyword evidence="3" id="KW-1185">Reference proteome</keyword>
<feature type="transmembrane region" description="Helical" evidence="1">
    <location>
        <begin position="141"/>
        <end position="166"/>
    </location>
</feature>
<keyword evidence="1" id="KW-1133">Transmembrane helix</keyword>
<feature type="transmembrane region" description="Helical" evidence="1">
    <location>
        <begin position="114"/>
        <end position="135"/>
    </location>
</feature>
<name>A0A1U7J1X0_9CYAN</name>
<comment type="caution">
    <text evidence="2">The sequence shown here is derived from an EMBL/GenBank/DDBJ whole genome shotgun (WGS) entry which is preliminary data.</text>
</comment>
<gene>
    <name evidence="2" type="ORF">NIES30_17570</name>
</gene>
<keyword evidence="1" id="KW-0472">Membrane</keyword>
<dbReference type="EMBL" id="MRCG01000014">
    <property type="protein sequence ID" value="OKH46107.1"/>
    <property type="molecule type" value="Genomic_DNA"/>
</dbReference>